<evidence type="ECO:0000313" key="2">
    <source>
        <dbReference type="Proteomes" id="UP000827092"/>
    </source>
</evidence>
<proteinExistence type="predicted"/>
<dbReference type="EMBL" id="JAFNEN010000001">
    <property type="protein sequence ID" value="KAG8202118.1"/>
    <property type="molecule type" value="Genomic_DNA"/>
</dbReference>
<keyword evidence="2" id="KW-1185">Reference proteome</keyword>
<gene>
    <name evidence="1" type="ORF">JTE90_010479</name>
</gene>
<sequence>MFPASANLINVIEYFSTGIIIASTQLPTIQAAHGVMKTELLFLAKLSRAAVTSEAIAPAHWQPPPAQAFLGSWLAA</sequence>
<comment type="caution">
    <text evidence="1">The sequence shown here is derived from an EMBL/GenBank/DDBJ whole genome shotgun (WGS) entry which is preliminary data.</text>
</comment>
<name>A0AAV6W2V7_9ARAC</name>
<dbReference type="Proteomes" id="UP000827092">
    <property type="component" value="Unassembled WGS sequence"/>
</dbReference>
<accession>A0AAV6W2V7</accession>
<protein>
    <submittedName>
        <fullName evidence="1">Uncharacterized protein</fullName>
    </submittedName>
</protein>
<organism evidence="1 2">
    <name type="scientific">Oedothorax gibbosus</name>
    <dbReference type="NCBI Taxonomy" id="931172"/>
    <lineage>
        <taxon>Eukaryota</taxon>
        <taxon>Metazoa</taxon>
        <taxon>Ecdysozoa</taxon>
        <taxon>Arthropoda</taxon>
        <taxon>Chelicerata</taxon>
        <taxon>Arachnida</taxon>
        <taxon>Araneae</taxon>
        <taxon>Araneomorphae</taxon>
        <taxon>Entelegynae</taxon>
        <taxon>Araneoidea</taxon>
        <taxon>Linyphiidae</taxon>
        <taxon>Erigoninae</taxon>
        <taxon>Oedothorax</taxon>
    </lineage>
</organism>
<dbReference type="AlphaFoldDB" id="A0AAV6W2V7"/>
<reference evidence="1 2" key="1">
    <citation type="journal article" date="2022" name="Nat. Ecol. Evol.">
        <title>A masculinizing supergene underlies an exaggerated male reproductive morph in a spider.</title>
        <authorList>
            <person name="Hendrickx F."/>
            <person name="De Corte Z."/>
            <person name="Sonet G."/>
            <person name="Van Belleghem S.M."/>
            <person name="Kostlbacher S."/>
            <person name="Vangestel C."/>
        </authorList>
    </citation>
    <scope>NUCLEOTIDE SEQUENCE [LARGE SCALE GENOMIC DNA]</scope>
    <source>
        <strain evidence="1">W744_W776</strain>
    </source>
</reference>
<evidence type="ECO:0000313" key="1">
    <source>
        <dbReference type="EMBL" id="KAG8202118.1"/>
    </source>
</evidence>